<dbReference type="Proteomes" id="UP000279236">
    <property type="component" value="Unassembled WGS sequence"/>
</dbReference>
<comment type="caution">
    <text evidence="1">The sequence shown here is derived from an EMBL/GenBank/DDBJ whole genome shotgun (WGS) entry which is preliminary data.</text>
</comment>
<organism evidence="1 2">
    <name type="scientific">Apiotrichum porosum</name>
    <dbReference type="NCBI Taxonomy" id="105984"/>
    <lineage>
        <taxon>Eukaryota</taxon>
        <taxon>Fungi</taxon>
        <taxon>Dikarya</taxon>
        <taxon>Basidiomycota</taxon>
        <taxon>Agaricomycotina</taxon>
        <taxon>Tremellomycetes</taxon>
        <taxon>Trichosporonales</taxon>
        <taxon>Trichosporonaceae</taxon>
        <taxon>Apiotrichum</taxon>
    </lineage>
</organism>
<sequence>MGAATGVHSRRLFASVWGLAWAMRHTSTRLRITRRVARRAGLVAFANPEEAFGGGLGWQDPDMAQANVHRGQQAHPEPGAVDVDLRNLTNSLRFAGGSKRGRRGW</sequence>
<dbReference type="AlphaFoldDB" id="A0A427XG07"/>
<keyword evidence="2" id="KW-1185">Reference proteome</keyword>
<protein>
    <submittedName>
        <fullName evidence="1">Uncharacterized protein</fullName>
    </submittedName>
</protein>
<dbReference type="GeneID" id="39587380"/>
<proteinExistence type="predicted"/>
<dbReference type="EMBL" id="RSCE01000014">
    <property type="protein sequence ID" value="RSH77778.1"/>
    <property type="molecule type" value="Genomic_DNA"/>
</dbReference>
<dbReference type="RefSeq" id="XP_028472925.1">
    <property type="nucleotide sequence ID" value="XM_028618558.1"/>
</dbReference>
<evidence type="ECO:0000313" key="1">
    <source>
        <dbReference type="EMBL" id="RSH77778.1"/>
    </source>
</evidence>
<reference evidence="1 2" key="1">
    <citation type="submission" date="2018-11" db="EMBL/GenBank/DDBJ databases">
        <title>Genome sequence of Apiotrichum porosum DSM 27194.</title>
        <authorList>
            <person name="Aliyu H."/>
            <person name="Gorte O."/>
            <person name="Ochsenreither K."/>
        </authorList>
    </citation>
    <scope>NUCLEOTIDE SEQUENCE [LARGE SCALE GENOMIC DNA]</scope>
    <source>
        <strain evidence="1 2">DSM 27194</strain>
    </source>
</reference>
<evidence type="ECO:0000313" key="2">
    <source>
        <dbReference type="Proteomes" id="UP000279236"/>
    </source>
</evidence>
<gene>
    <name evidence="1" type="ORF">EHS24_002837</name>
</gene>
<accession>A0A427XG07</accession>
<name>A0A427XG07_9TREE</name>